<dbReference type="EMBL" id="LQXD01000001">
    <property type="protein sequence ID" value="OIJ23392.1"/>
    <property type="molecule type" value="Genomic_DNA"/>
</dbReference>
<keyword evidence="2" id="KW-1133">Transmembrane helix</keyword>
<accession>A0A1S2MF08</accession>
<reference evidence="4 6" key="1">
    <citation type="submission" date="2016-10" db="EMBL/GenBank/DDBJ databases">
        <title>Draft genome sequences of four alkaliphilic bacteria belonging to the Anaerobacillus genus.</title>
        <authorList>
            <person name="Bassil N.M."/>
            <person name="Lloyd J.R."/>
        </authorList>
    </citation>
    <scope>NUCLEOTIDE SEQUENCE [LARGE SCALE GENOMIC DNA]</scope>
    <source>
        <strain evidence="4 6">NB2006</strain>
    </source>
</reference>
<dbReference type="InterPro" id="IPR019060">
    <property type="entry name" value="DUF2382"/>
</dbReference>
<evidence type="ECO:0000313" key="4">
    <source>
        <dbReference type="EMBL" id="OIJ23392.1"/>
    </source>
</evidence>
<organism evidence="4 6">
    <name type="scientific">Anaerobacillus isosaccharinicus</name>
    <dbReference type="NCBI Taxonomy" id="1532552"/>
    <lineage>
        <taxon>Bacteria</taxon>
        <taxon>Bacillati</taxon>
        <taxon>Bacillota</taxon>
        <taxon>Bacilli</taxon>
        <taxon>Bacillales</taxon>
        <taxon>Bacillaceae</taxon>
        <taxon>Anaerobacillus</taxon>
    </lineage>
</organism>
<reference evidence="5 6" key="3">
    <citation type="journal article" date="2019" name="Int. J. Syst. Evol. Microbiol.">
        <title>Anaerobacillus isosaccharinicus sp. nov., an alkaliphilic bacterium which degrades isosaccharinic acid.</title>
        <authorList>
            <person name="Bassil N.M."/>
            <person name="Lloyd J.R."/>
        </authorList>
    </citation>
    <scope>NUCLEOTIDE SEQUENCE [LARGE SCALE GENOMIC DNA]</scope>
    <source>
        <strain evidence="5 6">NB2006</strain>
    </source>
</reference>
<evidence type="ECO:0000313" key="6">
    <source>
        <dbReference type="Proteomes" id="UP000180175"/>
    </source>
</evidence>
<feature type="transmembrane region" description="Helical" evidence="2">
    <location>
        <begin position="6"/>
        <end position="39"/>
    </location>
</feature>
<dbReference type="InterPro" id="IPR052967">
    <property type="entry name" value="Stress_Response_Assoc"/>
</dbReference>
<sequence length="169" mass="19225">MVKYILFGAIIGGVIGSIINLTTLTGVILGAIIGSFSYLIRAKRNTFPRTDKKAEQNLQLREEQLEIKKERVQTGEVKIHKEIVEGKKTITVQVRREEMVIEAGDEEEFRIPLKEEKIEITKHPVKIADVSISKRQIEEIEQVKTTLKKETARVEVEGEVDISKEDTKL</sequence>
<protein>
    <submittedName>
        <fullName evidence="5">YsnF/AvaK domain-containing protein</fullName>
    </submittedName>
</protein>
<dbReference type="NCBIfam" id="TIGR02271">
    <property type="entry name" value="YsnF/AvaK domain"/>
    <property type="match status" value="1"/>
</dbReference>
<evidence type="ECO:0000256" key="1">
    <source>
        <dbReference type="SAM" id="Coils"/>
    </source>
</evidence>
<dbReference type="PANTHER" id="PTHR38463:SF1">
    <property type="entry name" value="STRESS RESPONSE PROTEIN YSNF"/>
    <property type="match status" value="1"/>
</dbReference>
<feature type="domain" description="DUF2382" evidence="3">
    <location>
        <begin position="58"/>
        <end position="102"/>
    </location>
</feature>
<dbReference type="RefSeq" id="WP_071315303.1">
    <property type="nucleotide sequence ID" value="NZ_CP063356.2"/>
</dbReference>
<evidence type="ECO:0000313" key="5">
    <source>
        <dbReference type="EMBL" id="QOY37563.1"/>
    </source>
</evidence>
<dbReference type="OrthoDB" id="1798989at2"/>
<keyword evidence="2" id="KW-0472">Membrane</keyword>
<evidence type="ECO:0000256" key="2">
    <source>
        <dbReference type="SAM" id="Phobius"/>
    </source>
</evidence>
<name>A0A1S2MF08_9BACI</name>
<dbReference type="Proteomes" id="UP000180175">
    <property type="component" value="Chromosome"/>
</dbReference>
<reference evidence="5" key="4">
    <citation type="submission" date="2020-10" db="EMBL/GenBank/DDBJ databases">
        <authorList>
            <person name="Bassil N.M."/>
            <person name="Lloyd J.R."/>
        </authorList>
    </citation>
    <scope>NUCLEOTIDE SEQUENCE</scope>
    <source>
        <strain evidence="5">NB2006</strain>
    </source>
</reference>
<dbReference type="AlphaFoldDB" id="A0A1S2MF08"/>
<reference evidence="5 6" key="2">
    <citation type="journal article" date="2017" name="Genome Announc.">
        <title>Draft Genome Sequences of Four Alkaliphilic Bacteria Belonging to the Anaerobacillus Genus.</title>
        <authorList>
            <person name="Bassil N.M."/>
            <person name="Lloyd J.R."/>
        </authorList>
    </citation>
    <scope>NUCLEOTIDE SEQUENCE [LARGE SCALE GENOMIC DNA]</scope>
    <source>
        <strain evidence="5 6">NB2006</strain>
    </source>
</reference>
<dbReference type="PANTHER" id="PTHR38463">
    <property type="entry name" value="STRESS RESPONSE PROTEIN YSNF"/>
    <property type="match status" value="1"/>
</dbReference>
<proteinExistence type="predicted"/>
<evidence type="ECO:0000259" key="3">
    <source>
        <dbReference type="Pfam" id="PF09557"/>
    </source>
</evidence>
<dbReference type="Pfam" id="PF09557">
    <property type="entry name" value="DUF2382"/>
    <property type="match status" value="2"/>
</dbReference>
<keyword evidence="6" id="KW-1185">Reference proteome</keyword>
<dbReference type="KEGG" id="aia:AWH56_008185"/>
<gene>
    <name evidence="4" type="ORF">AWH56_00405</name>
    <name evidence="5" type="ORF">AWH56_008185</name>
</gene>
<feature type="coiled-coil region" evidence="1">
    <location>
        <begin position="130"/>
        <end position="157"/>
    </location>
</feature>
<keyword evidence="1" id="KW-0175">Coiled coil</keyword>
<keyword evidence="2" id="KW-0812">Transmembrane</keyword>
<feature type="domain" description="DUF2382" evidence="3">
    <location>
        <begin position="105"/>
        <end position="154"/>
    </location>
</feature>
<dbReference type="EMBL" id="CP063356">
    <property type="protein sequence ID" value="QOY37563.1"/>
    <property type="molecule type" value="Genomic_DNA"/>
</dbReference>